<dbReference type="HAMAP" id="MF_00185">
    <property type="entry name" value="IPP_trans"/>
    <property type="match status" value="1"/>
</dbReference>
<protein>
    <recommendedName>
        <fullName evidence="10">tRNA dimethylallyltransferase</fullName>
        <ecNumber evidence="10">2.5.1.75</ecNumber>
    </recommendedName>
    <alternativeName>
        <fullName evidence="10">Dimethylallyl diphosphate:tRNA dimethylallyltransferase</fullName>
        <shortName evidence="10">DMAPP:tRNA dimethylallyltransferase</shortName>
        <shortName evidence="10">DMATase</shortName>
    </alternativeName>
    <alternativeName>
        <fullName evidence="10">Isopentenyl-diphosphate:tRNA isopentenyltransferase</fullName>
        <shortName evidence="10">IPP transferase</shortName>
        <shortName evidence="10">IPPT</shortName>
        <shortName evidence="10">IPTase</shortName>
    </alternativeName>
</protein>
<evidence type="ECO:0000256" key="11">
    <source>
        <dbReference type="RuleBase" id="RU003783"/>
    </source>
</evidence>
<dbReference type="Gene3D" id="3.40.50.300">
    <property type="entry name" value="P-loop containing nucleotide triphosphate hydrolases"/>
    <property type="match status" value="1"/>
</dbReference>
<feature type="region of interest" description="Interaction with substrate tRNA" evidence="10">
    <location>
        <begin position="163"/>
        <end position="167"/>
    </location>
</feature>
<dbReference type="EMBL" id="BMYZ01000004">
    <property type="protein sequence ID" value="GGY86700.1"/>
    <property type="molecule type" value="Genomic_DNA"/>
</dbReference>
<keyword evidence="15" id="KW-1185">Reference proteome</keyword>
<dbReference type="PANTHER" id="PTHR11088">
    <property type="entry name" value="TRNA DIMETHYLALLYLTRANSFERASE"/>
    <property type="match status" value="1"/>
</dbReference>
<dbReference type="Gene3D" id="1.10.20.140">
    <property type="match status" value="1"/>
</dbReference>
<comment type="function">
    <text evidence="2 10 12">Catalyzes the transfer of a dimethylallyl group onto the adenine at position 37 in tRNAs that read codons beginning with uridine, leading to the formation of N6-(dimethylallyl)adenosine (i(6)A).</text>
</comment>
<evidence type="ECO:0000256" key="1">
    <source>
        <dbReference type="ARBA" id="ARBA00001946"/>
    </source>
</evidence>
<evidence type="ECO:0000256" key="12">
    <source>
        <dbReference type="RuleBase" id="RU003784"/>
    </source>
</evidence>
<dbReference type="InterPro" id="IPR039657">
    <property type="entry name" value="Dimethylallyltransferase"/>
</dbReference>
<dbReference type="InterPro" id="IPR027417">
    <property type="entry name" value="P-loop_NTPase"/>
</dbReference>
<comment type="caution">
    <text evidence="14">The sequence shown here is derived from an EMBL/GenBank/DDBJ whole genome shotgun (WGS) entry which is preliminary data.</text>
</comment>
<feature type="site" description="Interaction with substrate tRNA" evidence="10">
    <location>
        <position position="105"/>
    </location>
</feature>
<evidence type="ECO:0000256" key="2">
    <source>
        <dbReference type="ARBA" id="ARBA00003213"/>
    </source>
</evidence>
<dbReference type="SUPFAM" id="SSF52540">
    <property type="entry name" value="P-loop containing nucleoside triphosphate hydrolases"/>
    <property type="match status" value="1"/>
</dbReference>
<accession>A0ABQ3BBM4</accession>
<sequence>MSSPSRPTVIFLMGPTASGKTDLAISLRQHLPVELISVDSALVYRGMDIGSAKPTAEEQAAAPHRLLDIRDPSEPYSAADFVADAEREIADIHAQGKIPLLVGGTMLYFKALLDGLADMPEADPEVRAQIERDAEEFGWPFVHQQLAQVDPEIAAEIHPNHSQRVSRALEVYRLSGKTMSELRREQVRNSTELFSERFNLIQIAIAPRERALLHERIALRFSKMADAGLVKEVQALYDRGDLHADLPAIRAVGYRQVWDFIEGRLSHDEMLERGIIATRQLAKRQFTWLRGWQNYPNTQLNWLYTDDEAGNLLSKEEIVRCALNFIGIAAI</sequence>
<dbReference type="RefSeq" id="WP_189420983.1">
    <property type="nucleotide sequence ID" value="NZ_BMYZ01000004.1"/>
</dbReference>
<evidence type="ECO:0000256" key="9">
    <source>
        <dbReference type="ARBA" id="ARBA00049563"/>
    </source>
</evidence>
<dbReference type="EC" id="2.5.1.75" evidence="10"/>
<evidence type="ECO:0000256" key="8">
    <source>
        <dbReference type="ARBA" id="ARBA00022842"/>
    </source>
</evidence>
<evidence type="ECO:0000313" key="15">
    <source>
        <dbReference type="Proteomes" id="UP000619761"/>
    </source>
</evidence>
<dbReference type="InterPro" id="IPR018022">
    <property type="entry name" value="IPT"/>
</dbReference>
<comment type="catalytic activity">
    <reaction evidence="9 10 11">
        <text>adenosine(37) in tRNA + dimethylallyl diphosphate = N(6)-dimethylallyladenosine(37) in tRNA + diphosphate</text>
        <dbReference type="Rhea" id="RHEA:26482"/>
        <dbReference type="Rhea" id="RHEA-COMP:10162"/>
        <dbReference type="Rhea" id="RHEA-COMP:10375"/>
        <dbReference type="ChEBI" id="CHEBI:33019"/>
        <dbReference type="ChEBI" id="CHEBI:57623"/>
        <dbReference type="ChEBI" id="CHEBI:74411"/>
        <dbReference type="ChEBI" id="CHEBI:74415"/>
        <dbReference type="EC" id="2.5.1.75"/>
    </reaction>
</comment>
<reference evidence="15" key="1">
    <citation type="journal article" date="2019" name="Int. J. Syst. Evol. Microbiol.">
        <title>The Global Catalogue of Microorganisms (GCM) 10K type strain sequencing project: providing services to taxonomists for standard genome sequencing and annotation.</title>
        <authorList>
            <consortium name="The Broad Institute Genomics Platform"/>
            <consortium name="The Broad Institute Genome Sequencing Center for Infectious Disease"/>
            <person name="Wu L."/>
            <person name="Ma J."/>
        </authorList>
    </citation>
    <scope>NUCLEOTIDE SEQUENCE [LARGE SCALE GENOMIC DNA]</scope>
    <source>
        <strain evidence="15">KCTC 32239</strain>
    </source>
</reference>
<evidence type="ECO:0000256" key="13">
    <source>
        <dbReference type="RuleBase" id="RU003785"/>
    </source>
</evidence>
<evidence type="ECO:0000256" key="6">
    <source>
        <dbReference type="ARBA" id="ARBA00022741"/>
    </source>
</evidence>
<dbReference type="Pfam" id="PF01715">
    <property type="entry name" value="IPPT"/>
    <property type="match status" value="1"/>
</dbReference>
<keyword evidence="6 10" id="KW-0547">Nucleotide-binding</keyword>
<dbReference type="PANTHER" id="PTHR11088:SF60">
    <property type="entry name" value="TRNA DIMETHYLALLYLTRANSFERASE"/>
    <property type="match status" value="1"/>
</dbReference>
<evidence type="ECO:0000256" key="7">
    <source>
        <dbReference type="ARBA" id="ARBA00022840"/>
    </source>
</evidence>
<keyword evidence="4 10" id="KW-0808">Transferase</keyword>
<gene>
    <name evidence="10 14" type="primary">miaA</name>
    <name evidence="14" type="ORF">GCM10011613_34840</name>
</gene>
<keyword evidence="8 10" id="KW-0460">Magnesium</keyword>
<evidence type="ECO:0000256" key="5">
    <source>
        <dbReference type="ARBA" id="ARBA00022694"/>
    </source>
</evidence>
<feature type="binding site" evidence="10">
    <location>
        <begin position="16"/>
        <end position="21"/>
    </location>
    <ligand>
        <name>substrate</name>
    </ligand>
</feature>
<feature type="region of interest" description="Interaction with substrate tRNA" evidence="10">
    <location>
        <begin position="39"/>
        <end position="42"/>
    </location>
</feature>
<organism evidence="14 15">
    <name type="scientific">Cellvibrio zantedeschiae</name>
    <dbReference type="NCBI Taxonomy" id="1237077"/>
    <lineage>
        <taxon>Bacteria</taxon>
        <taxon>Pseudomonadati</taxon>
        <taxon>Pseudomonadota</taxon>
        <taxon>Gammaproteobacteria</taxon>
        <taxon>Cellvibrionales</taxon>
        <taxon>Cellvibrionaceae</taxon>
        <taxon>Cellvibrio</taxon>
    </lineage>
</organism>
<dbReference type="NCBIfam" id="TIGR00174">
    <property type="entry name" value="miaA"/>
    <property type="match status" value="1"/>
</dbReference>
<evidence type="ECO:0000256" key="3">
    <source>
        <dbReference type="ARBA" id="ARBA00005842"/>
    </source>
</evidence>
<keyword evidence="7 10" id="KW-0067">ATP-binding</keyword>
<evidence type="ECO:0000313" key="14">
    <source>
        <dbReference type="EMBL" id="GGY86700.1"/>
    </source>
</evidence>
<proteinExistence type="inferred from homology"/>
<comment type="caution">
    <text evidence="10">Lacks conserved residue(s) required for the propagation of feature annotation.</text>
</comment>
<evidence type="ECO:0000256" key="4">
    <source>
        <dbReference type="ARBA" id="ARBA00022679"/>
    </source>
</evidence>
<evidence type="ECO:0000256" key="10">
    <source>
        <dbReference type="HAMAP-Rule" id="MF_00185"/>
    </source>
</evidence>
<name>A0ABQ3BBM4_9GAMM</name>
<dbReference type="Proteomes" id="UP000619761">
    <property type="component" value="Unassembled WGS sequence"/>
</dbReference>
<comment type="similarity">
    <text evidence="3 10 13">Belongs to the IPP transferase family.</text>
</comment>
<keyword evidence="5 10" id="KW-0819">tRNA processing</keyword>
<comment type="cofactor">
    <cofactor evidence="1 10">
        <name>Mg(2+)</name>
        <dbReference type="ChEBI" id="CHEBI:18420"/>
    </cofactor>
</comment>
<feature type="site" description="Interaction with substrate tRNA" evidence="10">
    <location>
        <position position="127"/>
    </location>
</feature>
<feature type="binding site" evidence="10">
    <location>
        <begin position="14"/>
        <end position="21"/>
    </location>
    <ligand>
        <name>ATP</name>
        <dbReference type="ChEBI" id="CHEBI:30616"/>
    </ligand>
</feature>
<comment type="subunit">
    <text evidence="10">Monomer.</text>
</comment>